<dbReference type="GO" id="GO:0043565">
    <property type="term" value="F:sequence-specific DNA binding"/>
    <property type="evidence" value="ECO:0007669"/>
    <property type="project" value="InterPro"/>
</dbReference>
<evidence type="ECO:0000256" key="1">
    <source>
        <dbReference type="ARBA" id="ARBA00023015"/>
    </source>
</evidence>
<dbReference type="PANTHER" id="PTHR46796">
    <property type="entry name" value="HTH-TYPE TRANSCRIPTIONAL ACTIVATOR RHAS-RELATED"/>
    <property type="match status" value="1"/>
</dbReference>
<gene>
    <name evidence="5" type="ORF">AS359_08875</name>
</gene>
<dbReference type="SUPFAM" id="SSF46689">
    <property type="entry name" value="Homeodomain-like"/>
    <property type="match status" value="1"/>
</dbReference>
<dbReference type="PANTHER" id="PTHR46796:SF6">
    <property type="entry name" value="ARAC SUBFAMILY"/>
    <property type="match status" value="1"/>
</dbReference>
<keyword evidence="6" id="KW-1185">Reference proteome</keyword>
<keyword evidence="1" id="KW-0805">Transcription regulation</keyword>
<organism evidence="5 6">
    <name type="scientific">Comamonas kerstersii</name>
    <dbReference type="NCBI Taxonomy" id="225992"/>
    <lineage>
        <taxon>Bacteria</taxon>
        <taxon>Pseudomonadati</taxon>
        <taxon>Pseudomonadota</taxon>
        <taxon>Betaproteobacteria</taxon>
        <taxon>Burkholderiales</taxon>
        <taxon>Comamonadaceae</taxon>
        <taxon>Comamonas</taxon>
    </lineage>
</organism>
<name>A0A0W7Z0L3_9BURK</name>
<dbReference type="InterPro" id="IPR050204">
    <property type="entry name" value="AraC_XylS_family_regulators"/>
</dbReference>
<protein>
    <submittedName>
        <fullName evidence="5">DNA-binding protein</fullName>
    </submittedName>
</protein>
<dbReference type="InterPro" id="IPR018060">
    <property type="entry name" value="HTH_AraC"/>
</dbReference>
<dbReference type="Gene3D" id="1.10.10.60">
    <property type="entry name" value="Homeodomain-like"/>
    <property type="match status" value="1"/>
</dbReference>
<evidence type="ECO:0000313" key="6">
    <source>
        <dbReference type="Proteomes" id="UP000053300"/>
    </source>
</evidence>
<evidence type="ECO:0000259" key="4">
    <source>
        <dbReference type="PROSITE" id="PS01124"/>
    </source>
</evidence>
<dbReference type="Pfam" id="PF14525">
    <property type="entry name" value="AraC_binding_2"/>
    <property type="match status" value="1"/>
</dbReference>
<dbReference type="InterPro" id="IPR035418">
    <property type="entry name" value="AraC-bd_2"/>
</dbReference>
<keyword evidence="2 5" id="KW-0238">DNA-binding</keyword>
<dbReference type="Proteomes" id="UP000053300">
    <property type="component" value="Unassembled WGS sequence"/>
</dbReference>
<evidence type="ECO:0000256" key="2">
    <source>
        <dbReference type="ARBA" id="ARBA00023125"/>
    </source>
</evidence>
<dbReference type="SMART" id="SM00342">
    <property type="entry name" value="HTH_ARAC"/>
    <property type="match status" value="1"/>
</dbReference>
<dbReference type="PRINTS" id="PR00032">
    <property type="entry name" value="HTHARAC"/>
</dbReference>
<evidence type="ECO:0000256" key="3">
    <source>
        <dbReference type="ARBA" id="ARBA00023163"/>
    </source>
</evidence>
<feature type="domain" description="HTH araC/xylS-type" evidence="4">
    <location>
        <begin position="213"/>
        <end position="314"/>
    </location>
</feature>
<dbReference type="InterPro" id="IPR020449">
    <property type="entry name" value="Tscrpt_reg_AraC-type_HTH"/>
</dbReference>
<dbReference type="AlphaFoldDB" id="A0A0W7Z0L3"/>
<dbReference type="EMBL" id="LPXH01000025">
    <property type="protein sequence ID" value="KUF40941.1"/>
    <property type="molecule type" value="Genomic_DNA"/>
</dbReference>
<proteinExistence type="predicted"/>
<evidence type="ECO:0000313" key="5">
    <source>
        <dbReference type="EMBL" id="KUF40941.1"/>
    </source>
</evidence>
<dbReference type="RefSeq" id="WP_058879730.1">
    <property type="nucleotide sequence ID" value="NZ_CAUCIF010000001.1"/>
</dbReference>
<comment type="caution">
    <text evidence="5">The sequence shown here is derived from an EMBL/GenBank/DDBJ whole genome shotgun (WGS) entry which is preliminary data.</text>
</comment>
<reference evidence="5 6" key="1">
    <citation type="submission" date="2015-12" db="EMBL/GenBank/DDBJ databases">
        <title>Complete genome sequence of a multi-drug resistant strain Acidovorax sp. 12322-1.</title>
        <authorList>
            <person name="Ming D."/>
            <person name="Wang M."/>
            <person name="Hu S."/>
            <person name="Zhou Y."/>
            <person name="Jiang T."/>
        </authorList>
    </citation>
    <scope>NUCLEOTIDE SEQUENCE [LARGE SCALE GENOMIC DNA]</scope>
    <source>
        <strain evidence="5 6">12322-1</strain>
    </source>
</reference>
<dbReference type="STRING" id="225992.B5M06_10300"/>
<dbReference type="Pfam" id="PF12833">
    <property type="entry name" value="HTH_18"/>
    <property type="match status" value="1"/>
</dbReference>
<dbReference type="PROSITE" id="PS01124">
    <property type="entry name" value="HTH_ARAC_FAMILY_2"/>
    <property type="match status" value="1"/>
</dbReference>
<dbReference type="GO" id="GO:0003700">
    <property type="term" value="F:DNA-binding transcription factor activity"/>
    <property type="evidence" value="ECO:0007669"/>
    <property type="project" value="InterPro"/>
</dbReference>
<dbReference type="InterPro" id="IPR009057">
    <property type="entry name" value="Homeodomain-like_sf"/>
</dbReference>
<sequence length="324" mass="35654">MKQGFALSTDGMNGREAAQAWHDWMAMLFAGIDSDIYGDTSFEGRVRVEHAGDVVMTKLEAARHRVMCTVQSVQGQGADYLKIVAPWQGIANVQQGDCKASARSGSWVIYDTSLPYEVASPEWSEYLVVMLPKQSIVERGLRLDGLMGRNIGGCSGIARIALETMRSTYQELPAMTPAVALRAGELLLDMVHLSLQELAGQSTAMTQQLALKDRIRAYVMAHLRDPSLSVESVAQALNCSKRHLHNAFADEPVSVGGFIQQNRLELCMRELLSPQLKHYSIADVAQHCGFGSSAHFSRAFKTYTGMSPSEFRAIRVQADTALQR</sequence>
<accession>A0A0W7Z0L3</accession>
<keyword evidence="3" id="KW-0804">Transcription</keyword>